<dbReference type="InterPro" id="IPR011049">
    <property type="entry name" value="Serralysin-like_metalloprot_C"/>
</dbReference>
<dbReference type="GO" id="GO:0005509">
    <property type="term" value="F:calcium ion binding"/>
    <property type="evidence" value="ECO:0007669"/>
    <property type="project" value="InterPro"/>
</dbReference>
<evidence type="ECO:0000256" key="1">
    <source>
        <dbReference type="ARBA" id="ARBA00004613"/>
    </source>
</evidence>
<accession>A0A318KRM5</accession>
<proteinExistence type="predicted"/>
<dbReference type="InterPro" id="IPR001343">
    <property type="entry name" value="Hemolysn_Ca-bd"/>
</dbReference>
<dbReference type="Gene3D" id="2.150.10.10">
    <property type="entry name" value="Serralysin-like metalloprotease, C-terminal"/>
    <property type="match status" value="9"/>
</dbReference>
<sequence>MATSTSTASITLAATATTYALSVSSDQAVYGNALSNSLSGNAFDNFLSGNAGNDTLLGGLGNDTLLGGDGADRLDGGIGADSMAGGDGNDIYYVDDVNDIVTELAGQGMDTVWASVSYTLGANVEALGLTGTANLTGTGNELANSISGNAGDNLIDGGAGNDTLLGGAGNDTLLGGEGNDLLNGGVGADVLMGGEGSDRLEGGLDADTMQGGAGNDVYVVDNVGDVVIEDVNGGNDTVWASMDYTLGDNVESLGLTGTANLTGIGNALANSISGNTGNNLLDGGAGNDILLGGAGDDTLLGGDGNDRLDSGVGADVLVGGAGNDLYVVDDLGDVIVEDANGGIDSVSASIDYTLGDTLEALTLTGTADLTGTGNALANSITGNSGNNRLDGGAGNDMLVGGLGQDTLIGGLGNDTFVVDDIGDVVVEEAGQGIDTVQSSISYTLADTLENLSLIGSANLTGTGNALANTLIGNAGNNVLDGGAGNDVLIGGLGADTLIGGAGNDGYQVDDIGDVVVENPDEGVDAVTIIATLNYTLGDNVENARVNSSGSMLTGNAMANQIVSLGVSSIIYGMDGNDTISGGASSSLYGDNGDDSLTLTGTGSFAYGGTGNDTLDARTTTGNWLVGGAGDDVYVVDSINQYILERANEGVDTVKSSVTFSLVAGARTGGGSVSDSLENLTLTGTNAIDGTGNALGNVLTGNAAANLLLGNAGNDTLIGGGGNDTLNGGTGNDTLRATADGATGAALAGAVTLIGGAGNDVFAMSKGYVGNHASGVNTLTIQDFVHGEDKISLTLAKTMVQPAALQQLTVGASDTLDSLLARATTGGGPTAPKVSSFVFAGNTYLVLDQNAINGFAATDLAIKITGTPALSFSDLAFAVV</sequence>
<dbReference type="InterPro" id="IPR050557">
    <property type="entry name" value="RTX_toxin/Mannuronan_C5-epim"/>
</dbReference>
<protein>
    <submittedName>
        <fullName evidence="3">Hemolysin type calcium-binding protein</fullName>
    </submittedName>
</protein>
<comment type="subcellular location">
    <subcellularLocation>
        <location evidence="1">Secreted</location>
    </subcellularLocation>
</comment>
<dbReference type="Pfam" id="PF00353">
    <property type="entry name" value="HemolysinCabind"/>
    <property type="match status" value="10"/>
</dbReference>
<dbReference type="EMBL" id="QJKI01000004">
    <property type="protein sequence ID" value="PXX80380.1"/>
    <property type="molecule type" value="Genomic_DNA"/>
</dbReference>
<dbReference type="RefSeq" id="WP_110390069.1">
    <property type="nucleotide sequence ID" value="NZ_QJKI01000004.1"/>
</dbReference>
<dbReference type="PANTHER" id="PTHR38340:SF1">
    <property type="entry name" value="S-LAYER PROTEIN"/>
    <property type="match status" value="1"/>
</dbReference>
<dbReference type="InterPro" id="IPR018511">
    <property type="entry name" value="Hemolysin-typ_Ca-bd_CS"/>
</dbReference>
<name>A0A318KRM5_9NEIS</name>
<keyword evidence="2" id="KW-0964">Secreted</keyword>
<keyword evidence="4" id="KW-1185">Reference proteome</keyword>
<evidence type="ECO:0000256" key="2">
    <source>
        <dbReference type="ARBA" id="ARBA00022525"/>
    </source>
</evidence>
<dbReference type="PANTHER" id="PTHR38340">
    <property type="entry name" value="S-LAYER PROTEIN"/>
    <property type="match status" value="1"/>
</dbReference>
<dbReference type="SUPFAM" id="SSF51120">
    <property type="entry name" value="beta-Roll"/>
    <property type="match status" value="7"/>
</dbReference>
<evidence type="ECO:0000313" key="4">
    <source>
        <dbReference type="Proteomes" id="UP000247555"/>
    </source>
</evidence>
<gene>
    <name evidence="3" type="ORF">DFR34_104159</name>
</gene>
<comment type="caution">
    <text evidence="3">The sequence shown here is derived from an EMBL/GenBank/DDBJ whole genome shotgun (WGS) entry which is preliminary data.</text>
</comment>
<evidence type="ECO:0000313" key="3">
    <source>
        <dbReference type="EMBL" id="PXX80380.1"/>
    </source>
</evidence>
<reference evidence="3 4" key="1">
    <citation type="submission" date="2018-05" db="EMBL/GenBank/DDBJ databases">
        <title>Genomic Encyclopedia of Type Strains, Phase IV (KMG-IV): sequencing the most valuable type-strain genomes for metagenomic binning, comparative biology and taxonomic classification.</title>
        <authorList>
            <person name="Goeker M."/>
        </authorList>
    </citation>
    <scope>NUCLEOTIDE SEQUENCE [LARGE SCALE GENOMIC DNA]</scope>
    <source>
        <strain evidence="3 4">DSM 29661</strain>
    </source>
</reference>
<organism evidence="3 4">
    <name type="scientific">Rivihabitans pingtungensis</name>
    <dbReference type="NCBI Taxonomy" id="1054498"/>
    <lineage>
        <taxon>Bacteria</taxon>
        <taxon>Pseudomonadati</taxon>
        <taxon>Pseudomonadota</taxon>
        <taxon>Betaproteobacteria</taxon>
        <taxon>Neisseriales</taxon>
        <taxon>Aquaspirillaceae</taxon>
        <taxon>Rivihabitans</taxon>
    </lineage>
</organism>
<dbReference type="PROSITE" id="PS00330">
    <property type="entry name" value="HEMOLYSIN_CALCIUM"/>
    <property type="match status" value="10"/>
</dbReference>
<dbReference type="GO" id="GO:0005576">
    <property type="term" value="C:extracellular region"/>
    <property type="evidence" value="ECO:0007669"/>
    <property type="project" value="UniProtKB-SubCell"/>
</dbReference>
<dbReference type="AlphaFoldDB" id="A0A318KRM5"/>
<dbReference type="PRINTS" id="PR00313">
    <property type="entry name" value="CABNDNGRPT"/>
</dbReference>
<dbReference type="OrthoDB" id="8602163at2"/>
<dbReference type="Proteomes" id="UP000247555">
    <property type="component" value="Unassembled WGS sequence"/>
</dbReference>